<organism evidence="1 2">
    <name type="scientific">Streptomyces rimosus subsp. rimosus</name>
    <dbReference type="NCBI Taxonomy" id="132474"/>
    <lineage>
        <taxon>Bacteria</taxon>
        <taxon>Bacillati</taxon>
        <taxon>Actinomycetota</taxon>
        <taxon>Actinomycetes</taxon>
        <taxon>Kitasatosporales</taxon>
        <taxon>Streptomycetaceae</taxon>
        <taxon>Streptomyces</taxon>
    </lineage>
</organism>
<evidence type="ECO:0000313" key="1">
    <source>
        <dbReference type="EMBL" id="UNZ05117.1"/>
    </source>
</evidence>
<keyword evidence="2" id="KW-1185">Reference proteome</keyword>
<accession>A0ABY3Z4P7</accession>
<dbReference type="EMBL" id="CP094298">
    <property type="protein sequence ID" value="UNZ05117.1"/>
    <property type="molecule type" value="Genomic_DNA"/>
</dbReference>
<sequence>MNDAIIAAGSVLAGAGMTGLIQYMTVVRAARTERAERHRREVGEAAVTLAGALVDFRRHVYLKVTAAREGRDVGEGRLDRWEARSAVSRAVIRVQAMAPEAEELIRVAREAVTTNLALADAASRVADAVRNGVQANGREEVLSDAGVEARRLDGELMAATATYLNGGAR</sequence>
<evidence type="ECO:0008006" key="3">
    <source>
        <dbReference type="Google" id="ProtNLM"/>
    </source>
</evidence>
<proteinExistence type="predicted"/>
<reference evidence="1 2" key="1">
    <citation type="submission" date="2022-03" db="EMBL/GenBank/DDBJ databases">
        <title>Complete genome of Streptomyces rimosus ssp. rimosus R7 (=ATCC 10970).</title>
        <authorList>
            <person name="Beganovic S."/>
            <person name="Ruckert C."/>
            <person name="Busche T."/>
            <person name="Kalinowski J."/>
            <person name="Wittmann C."/>
        </authorList>
    </citation>
    <scope>NUCLEOTIDE SEQUENCE [LARGE SCALE GENOMIC DNA]</scope>
    <source>
        <strain evidence="1 2">R7</strain>
    </source>
</reference>
<evidence type="ECO:0000313" key="2">
    <source>
        <dbReference type="Proteomes" id="UP000829494"/>
    </source>
</evidence>
<name>A0ABY3Z4P7_STRRM</name>
<protein>
    <recommendedName>
        <fullName evidence="3">Protein kilB</fullName>
    </recommendedName>
</protein>
<dbReference type="Proteomes" id="UP000829494">
    <property type="component" value="Chromosome"/>
</dbReference>
<dbReference type="RefSeq" id="WP_003979843.1">
    <property type="nucleotide sequence ID" value="NZ_CP043497.1"/>
</dbReference>
<gene>
    <name evidence="1" type="ORF">SRIMR7_23455</name>
</gene>
<dbReference type="GeneID" id="66855772"/>